<sequence length="362" mass="41677">MWSSLLASASSTTQIGIDLPSNFGAGEESDEDHSKFSDFIKSRDIPIAVASSPQETAVEGGEEGKKGKKRLSKRERKDEKKKTKKKKIAAVASIVKSVKEEEEEEKEKEEVVVDDVKEKKKKKKEKKEKKEKKSKKEKKETTSNPTTPPLPTFPYPTDSSDHCETPLIAYTHISPLLSHLSKTSPNLKIYDPYYCDGSVVNKLGNLGYYNVHNLKEDCYDIWSNNREPEHDLILTNPPYSEDHVEKLITWLVGNKMKGKPWMLLLPVFFHKHGYYKELTKHIKPFYLVPKKRYVYLPPENFRSKTKSDTHKKSSPFTSMWYIWGGDSNRNEELIKVWNRLGTEGVEIARSRSGLRDLRRKGK</sequence>
<dbReference type="PANTHER" id="PTHR39444">
    <property type="entry name" value="SITE-SPECIFIC DNA-METHYLTRANSFERASE (ADENINE-SPECIFIC)"/>
    <property type="match status" value="1"/>
</dbReference>
<keyword evidence="3" id="KW-1185">Reference proteome</keyword>
<dbReference type="GO" id="GO:0003676">
    <property type="term" value="F:nucleic acid binding"/>
    <property type="evidence" value="ECO:0007669"/>
    <property type="project" value="InterPro"/>
</dbReference>
<evidence type="ECO:0000313" key="3">
    <source>
        <dbReference type="Proteomes" id="UP001165122"/>
    </source>
</evidence>
<feature type="compositionally biased region" description="Basic and acidic residues" evidence="1">
    <location>
        <begin position="108"/>
        <end position="118"/>
    </location>
</feature>
<dbReference type="GO" id="GO:0032259">
    <property type="term" value="P:methylation"/>
    <property type="evidence" value="ECO:0007669"/>
    <property type="project" value="InterPro"/>
</dbReference>
<dbReference type="PANTHER" id="PTHR39444:SF3">
    <property type="entry name" value="SITE-SPECIFIC DNA-METHYLTRANSFERASE (ADENINE-SPECIFIC)"/>
    <property type="match status" value="1"/>
</dbReference>
<dbReference type="InterPro" id="IPR002052">
    <property type="entry name" value="DNA_methylase_N6_adenine_CS"/>
</dbReference>
<dbReference type="GO" id="GO:0008168">
    <property type="term" value="F:methyltransferase activity"/>
    <property type="evidence" value="ECO:0007669"/>
    <property type="project" value="InterPro"/>
</dbReference>
<proteinExistence type="predicted"/>
<evidence type="ECO:0000256" key="1">
    <source>
        <dbReference type="SAM" id="MobiDB-lite"/>
    </source>
</evidence>
<reference evidence="3" key="1">
    <citation type="journal article" date="2023" name="Commun. Biol.">
        <title>Genome analysis of Parmales, the sister group of diatoms, reveals the evolutionary specialization of diatoms from phago-mixotrophs to photoautotrophs.</title>
        <authorList>
            <person name="Ban H."/>
            <person name="Sato S."/>
            <person name="Yoshikawa S."/>
            <person name="Yamada K."/>
            <person name="Nakamura Y."/>
            <person name="Ichinomiya M."/>
            <person name="Sato N."/>
            <person name="Blanc-Mathieu R."/>
            <person name="Endo H."/>
            <person name="Kuwata A."/>
            <person name="Ogata H."/>
        </authorList>
    </citation>
    <scope>NUCLEOTIDE SEQUENCE [LARGE SCALE GENOMIC DNA]</scope>
    <source>
        <strain evidence="3">NIES 3700</strain>
    </source>
</reference>
<feature type="region of interest" description="Disordered" evidence="1">
    <location>
        <begin position="1"/>
        <end position="158"/>
    </location>
</feature>
<organism evidence="2 3">
    <name type="scientific">Triparma laevis f. longispina</name>
    <dbReference type="NCBI Taxonomy" id="1714387"/>
    <lineage>
        <taxon>Eukaryota</taxon>
        <taxon>Sar</taxon>
        <taxon>Stramenopiles</taxon>
        <taxon>Ochrophyta</taxon>
        <taxon>Bolidophyceae</taxon>
        <taxon>Parmales</taxon>
        <taxon>Triparmaceae</taxon>
        <taxon>Triparma</taxon>
    </lineage>
</organism>
<gene>
    <name evidence="2" type="ORF">TrLO_g10303</name>
</gene>
<accession>A0A9W7FPE6</accession>
<evidence type="ECO:0000313" key="2">
    <source>
        <dbReference type="EMBL" id="GMI15794.1"/>
    </source>
</evidence>
<dbReference type="EMBL" id="BRXW01000237">
    <property type="protein sequence ID" value="GMI15794.1"/>
    <property type="molecule type" value="Genomic_DNA"/>
</dbReference>
<feature type="compositionally biased region" description="Low complexity" evidence="1">
    <location>
        <begin position="1"/>
        <end position="13"/>
    </location>
</feature>
<protein>
    <submittedName>
        <fullName evidence="2">Uncharacterized protein</fullName>
    </submittedName>
</protein>
<dbReference type="PROSITE" id="PS00092">
    <property type="entry name" value="N6_MTASE"/>
    <property type="match status" value="1"/>
</dbReference>
<dbReference type="Proteomes" id="UP001165122">
    <property type="component" value="Unassembled WGS sequence"/>
</dbReference>
<feature type="compositionally biased region" description="Basic residues" evidence="1">
    <location>
        <begin position="119"/>
        <end position="136"/>
    </location>
</feature>
<name>A0A9W7FPE6_9STRA</name>
<dbReference type="AlphaFoldDB" id="A0A9W7FPE6"/>
<feature type="compositionally biased region" description="Basic and acidic residues" evidence="1">
    <location>
        <begin position="32"/>
        <end position="44"/>
    </location>
</feature>
<dbReference type="OrthoDB" id="203687at2759"/>
<comment type="caution">
    <text evidence="2">The sequence shown here is derived from an EMBL/GenBank/DDBJ whole genome shotgun (WGS) entry which is preliminary data.</text>
</comment>